<dbReference type="SUPFAM" id="SSF143011">
    <property type="entry name" value="RelE-like"/>
    <property type="match status" value="1"/>
</dbReference>
<dbReference type="Gene3D" id="3.30.2310.20">
    <property type="entry name" value="RelE-like"/>
    <property type="match status" value="1"/>
</dbReference>
<evidence type="ECO:0000313" key="1">
    <source>
        <dbReference type="EMBL" id="EQD39285.1"/>
    </source>
</evidence>
<sequence length="83" mass="9504">MDVRFTDEAAAKMGRLPVAINARVQGVIRRLGRWPEVSGAKPLTGPLAGRYRIRTGDYRVQFYVRQNILWIEKIGHRDGFYGD</sequence>
<proteinExistence type="predicted"/>
<name>T1ABQ2_9ZZZZ</name>
<accession>T1ABQ2</accession>
<reference evidence="1" key="2">
    <citation type="journal article" date="2014" name="ISME J.">
        <title>Microbial stratification in low pH oxic and suboxic macroscopic growths along an acid mine drainage.</title>
        <authorList>
            <person name="Mendez-Garcia C."/>
            <person name="Mesa V."/>
            <person name="Sprenger R.R."/>
            <person name="Richter M."/>
            <person name="Diez M.S."/>
            <person name="Solano J."/>
            <person name="Bargiela R."/>
            <person name="Golyshina O.V."/>
            <person name="Manteca A."/>
            <person name="Ramos J.L."/>
            <person name="Gallego J.R."/>
            <person name="Llorente I."/>
            <person name="Martins Dos Santos V.A."/>
            <person name="Jensen O.N."/>
            <person name="Pelaez A.I."/>
            <person name="Sanchez J."/>
            <person name="Ferrer M."/>
        </authorList>
    </citation>
    <scope>NUCLEOTIDE SEQUENCE</scope>
</reference>
<comment type="caution">
    <text evidence="1">The sequence shown here is derived from an EMBL/GenBank/DDBJ whole genome shotgun (WGS) entry which is preliminary data.</text>
</comment>
<gene>
    <name evidence="1" type="ORF">B1A_16924</name>
</gene>
<dbReference type="EMBL" id="AUZX01012442">
    <property type="protein sequence ID" value="EQD39285.1"/>
    <property type="molecule type" value="Genomic_DNA"/>
</dbReference>
<dbReference type="InterPro" id="IPR035093">
    <property type="entry name" value="RelE/ParE_toxin_dom_sf"/>
</dbReference>
<organism evidence="1">
    <name type="scientific">mine drainage metagenome</name>
    <dbReference type="NCBI Taxonomy" id="410659"/>
    <lineage>
        <taxon>unclassified sequences</taxon>
        <taxon>metagenomes</taxon>
        <taxon>ecological metagenomes</taxon>
    </lineage>
</organism>
<protein>
    <submittedName>
        <fullName evidence="1">Plasmid stabilization system protein</fullName>
    </submittedName>
</protein>
<reference evidence="1" key="1">
    <citation type="submission" date="2013-08" db="EMBL/GenBank/DDBJ databases">
        <authorList>
            <person name="Mendez C."/>
            <person name="Richter M."/>
            <person name="Ferrer M."/>
            <person name="Sanchez J."/>
        </authorList>
    </citation>
    <scope>NUCLEOTIDE SEQUENCE</scope>
</reference>
<dbReference type="AlphaFoldDB" id="T1ABQ2"/>